<feature type="repeat" description="ANK" evidence="3">
    <location>
        <begin position="148"/>
        <end position="180"/>
    </location>
</feature>
<dbReference type="EMBL" id="RQGM01000014">
    <property type="protein sequence ID" value="TGL88018.1"/>
    <property type="molecule type" value="Genomic_DNA"/>
</dbReference>
<dbReference type="InterPro" id="IPR051165">
    <property type="entry name" value="Multifunctional_ANK_Repeat"/>
</dbReference>
<dbReference type="Proteomes" id="UP000297613">
    <property type="component" value="Unassembled WGS sequence"/>
</dbReference>
<accession>A0A6N4QLV2</accession>
<dbReference type="SUPFAM" id="SSF48403">
    <property type="entry name" value="Ankyrin repeat"/>
    <property type="match status" value="1"/>
</dbReference>
<name>A0A6N4QLV2_9LEPT</name>
<dbReference type="PROSITE" id="PS50088">
    <property type="entry name" value="ANK_REPEAT"/>
    <property type="match status" value="2"/>
</dbReference>
<dbReference type="PANTHER" id="PTHR24123">
    <property type="entry name" value="ANKYRIN REPEAT-CONTAINING"/>
    <property type="match status" value="1"/>
</dbReference>
<dbReference type="SMART" id="SM00248">
    <property type="entry name" value="ANK"/>
    <property type="match status" value="3"/>
</dbReference>
<sequence length="306" mass="35100">MFKVTVHSFFLFLFCFLSLSCSAKLNDLIRTRQIEKAISRIQTSEDWKHANDCETPLELAASLGNDKLVRLLLESGADPNERAIGCKQESVLYIDGTYISTERFYSANHTPLSKTTSVEVAKLLVQAGADVNRGGYRQNDPQGIGPSFYESPLLHAVLNRRYELSEFLIQNGANIQIFNSITGENEFDLWFTSVGIRSKKDKEFYQFLKSKGLKQLRSLSLIEIAKLLSDEKNLFSKTYIHVPTKQEIILSEDPTNRQNAMETDLIYSPKDQRYFHSSEFVQKETKQNLYELILQRRIAQKIHPKS</sequence>
<dbReference type="Pfam" id="PF00023">
    <property type="entry name" value="Ank"/>
    <property type="match status" value="1"/>
</dbReference>
<feature type="signal peptide" evidence="4">
    <location>
        <begin position="1"/>
        <end position="23"/>
    </location>
</feature>
<dbReference type="RefSeq" id="WP_135574460.1">
    <property type="nucleotide sequence ID" value="NZ_RQGK01000009.1"/>
</dbReference>
<proteinExistence type="predicted"/>
<comment type="caution">
    <text evidence="5">The sequence shown here is derived from an EMBL/GenBank/DDBJ whole genome shotgun (WGS) entry which is preliminary data.</text>
</comment>
<feature type="chain" id="PRO_5044426106" evidence="4">
    <location>
        <begin position="24"/>
        <end position="306"/>
    </location>
</feature>
<organism evidence="5 6">
    <name type="scientific">Leptospira yasudae</name>
    <dbReference type="NCBI Taxonomy" id="2202201"/>
    <lineage>
        <taxon>Bacteria</taxon>
        <taxon>Pseudomonadati</taxon>
        <taxon>Spirochaetota</taxon>
        <taxon>Spirochaetia</taxon>
        <taxon>Leptospirales</taxon>
        <taxon>Leptospiraceae</taxon>
        <taxon>Leptospira</taxon>
    </lineage>
</organism>
<evidence type="ECO:0000313" key="6">
    <source>
        <dbReference type="Proteomes" id="UP000297613"/>
    </source>
</evidence>
<evidence type="ECO:0000313" key="5">
    <source>
        <dbReference type="EMBL" id="TGL88018.1"/>
    </source>
</evidence>
<dbReference type="PANTHER" id="PTHR24123:SF33">
    <property type="entry name" value="PROTEIN HOS4"/>
    <property type="match status" value="1"/>
</dbReference>
<dbReference type="AlphaFoldDB" id="A0A6N4QLV2"/>
<dbReference type="PROSITE" id="PS50297">
    <property type="entry name" value="ANK_REP_REGION"/>
    <property type="match status" value="1"/>
</dbReference>
<evidence type="ECO:0000256" key="2">
    <source>
        <dbReference type="ARBA" id="ARBA00023043"/>
    </source>
</evidence>
<dbReference type="InterPro" id="IPR002110">
    <property type="entry name" value="Ankyrin_rpt"/>
</dbReference>
<keyword evidence="2 3" id="KW-0040">ANK repeat</keyword>
<gene>
    <name evidence="5" type="ORF">EHQ83_04290</name>
</gene>
<dbReference type="InterPro" id="IPR036770">
    <property type="entry name" value="Ankyrin_rpt-contain_sf"/>
</dbReference>
<keyword evidence="1" id="KW-0677">Repeat</keyword>
<dbReference type="PROSITE" id="PS51257">
    <property type="entry name" value="PROKAR_LIPOPROTEIN"/>
    <property type="match status" value="1"/>
</dbReference>
<protein>
    <submittedName>
        <fullName evidence="5">Ankyrin repeat domain-containing protein</fullName>
    </submittedName>
</protein>
<reference evidence="5 6" key="1">
    <citation type="journal article" date="2019" name="PLoS Negl. Trop. Dis.">
        <title>Revisiting the worldwide diversity of Leptospira species in the environment.</title>
        <authorList>
            <person name="Vincent A.T."/>
            <person name="Schiettekatte O."/>
            <person name="Bourhy P."/>
            <person name="Veyrier F.J."/>
            <person name="Picardeau M."/>
        </authorList>
    </citation>
    <scope>NUCLEOTIDE SEQUENCE [LARGE SCALE GENOMIC DNA]</scope>
    <source>
        <strain evidence="5 6">201702445</strain>
    </source>
</reference>
<evidence type="ECO:0000256" key="4">
    <source>
        <dbReference type="SAM" id="SignalP"/>
    </source>
</evidence>
<keyword evidence="4" id="KW-0732">Signal</keyword>
<evidence type="ECO:0000256" key="3">
    <source>
        <dbReference type="PROSITE-ProRule" id="PRU00023"/>
    </source>
</evidence>
<feature type="repeat" description="ANK" evidence="3">
    <location>
        <begin position="52"/>
        <end position="84"/>
    </location>
</feature>
<dbReference type="Gene3D" id="1.25.40.20">
    <property type="entry name" value="Ankyrin repeat-containing domain"/>
    <property type="match status" value="1"/>
</dbReference>
<evidence type="ECO:0000256" key="1">
    <source>
        <dbReference type="ARBA" id="ARBA00022737"/>
    </source>
</evidence>